<dbReference type="InterPro" id="IPR032820">
    <property type="entry name" value="ATPase_put"/>
</dbReference>
<proteinExistence type="predicted"/>
<feature type="transmembrane region" description="Helical" evidence="1">
    <location>
        <begin position="12"/>
        <end position="36"/>
    </location>
</feature>
<evidence type="ECO:0000256" key="1">
    <source>
        <dbReference type="SAM" id="Phobius"/>
    </source>
</evidence>
<evidence type="ECO:0000313" key="3">
    <source>
        <dbReference type="Proteomes" id="UP000298602"/>
    </source>
</evidence>
<sequence length="72" mass="7941">MKEETKKLFRQVGYASTIGLTVAFSIVIGAGLGFWLSGVFGLPILFPVFLVLGGVAAYRNYGRLMKKIRKDE</sequence>
<keyword evidence="1" id="KW-1133">Transmembrane helix</keyword>
<dbReference type="AlphaFoldDB" id="A0A4P8L5I5"/>
<evidence type="ECO:0000313" key="2">
    <source>
        <dbReference type="EMBL" id="QCQ22335.1"/>
    </source>
</evidence>
<dbReference type="OrthoDB" id="15401at2"/>
<keyword evidence="1" id="KW-0472">Membrane</keyword>
<dbReference type="KEGG" id="dax:FDQ92_09295"/>
<feature type="transmembrane region" description="Helical" evidence="1">
    <location>
        <begin position="42"/>
        <end position="61"/>
    </location>
</feature>
<organism evidence="2 3">
    <name type="scientific">Desulfoglaeba alkanexedens ALDC</name>
    <dbReference type="NCBI Taxonomy" id="980445"/>
    <lineage>
        <taxon>Bacteria</taxon>
        <taxon>Pseudomonadati</taxon>
        <taxon>Thermodesulfobacteriota</taxon>
        <taxon>Syntrophobacteria</taxon>
        <taxon>Syntrophobacterales</taxon>
        <taxon>Syntrophobacteraceae</taxon>
        <taxon>Desulfoglaeba</taxon>
    </lineage>
</organism>
<dbReference type="RefSeq" id="WP_137424426.1">
    <property type="nucleotide sequence ID" value="NZ_CP040098.1"/>
</dbReference>
<keyword evidence="1" id="KW-0812">Transmembrane</keyword>
<gene>
    <name evidence="2" type="ORF">FDQ92_09295</name>
</gene>
<accession>A0A4P8L5I5</accession>
<dbReference type="Proteomes" id="UP000298602">
    <property type="component" value="Chromosome"/>
</dbReference>
<dbReference type="Pfam" id="PF09527">
    <property type="entry name" value="ATPase_gene1"/>
    <property type="match status" value="1"/>
</dbReference>
<protein>
    <submittedName>
        <fullName evidence="2">AtpZ/AtpI family protein</fullName>
    </submittedName>
</protein>
<reference evidence="2 3" key="1">
    <citation type="submission" date="2019-05" db="EMBL/GenBank/DDBJ databases">
        <title>The Complete Genome Sequence of the n-alkane-degrading Desulfoglaeba alkanexedens ALDC reveals multiple alkylsuccinate synthase gene clusters.</title>
        <authorList>
            <person name="Callaghan A.V."/>
            <person name="Davidova I.A."/>
            <person name="Duncan K.E."/>
            <person name="Morris B."/>
            <person name="McInerney M.J."/>
        </authorList>
    </citation>
    <scope>NUCLEOTIDE SEQUENCE [LARGE SCALE GENOMIC DNA]</scope>
    <source>
        <strain evidence="2 3">ALDC</strain>
    </source>
</reference>
<reference evidence="2 3" key="2">
    <citation type="submission" date="2019-05" db="EMBL/GenBank/DDBJ databases">
        <authorList>
            <person name="Suflita J.M."/>
            <person name="Marks C.R."/>
        </authorList>
    </citation>
    <scope>NUCLEOTIDE SEQUENCE [LARGE SCALE GENOMIC DNA]</scope>
    <source>
        <strain evidence="2 3">ALDC</strain>
    </source>
</reference>
<dbReference type="EMBL" id="CP040098">
    <property type="protein sequence ID" value="QCQ22335.1"/>
    <property type="molecule type" value="Genomic_DNA"/>
</dbReference>
<name>A0A4P8L5I5_9BACT</name>
<keyword evidence="3" id="KW-1185">Reference proteome</keyword>